<dbReference type="OrthoDB" id="442217at2759"/>
<sequence length="579" mass="63511">MSRTVAADERESPSGPSRESAVAGVGGPAATGHHPETAVEDAEEQKSLEKPSRACCFSCSRPASRRVQPVINDLDFQPVVSITPVIPPKLKFPDMVEFQMVHYLLDRCANGSTAACRLGRSLAVMFSLLPAIASMSFAFCVFTPLAKPEDGFWHNWNFNFVSHPILNYTIARGQLESLARAFNRQDRHRIRWILRLVPLSTTCVCLLAHMVLSNAMYPIPMAAVTSCLPALWVAMAIYMRSLPPELLTKEAVWLKVVAVVIWGLWALQYVCFLLWAAAFPDLPEAWQSLSTVGIGALVAAAAELTEKLAGCWGVPRYLLADLKVGPFFMSLFFSASLMSTAKSLTVVVVIAVLDAGKALVATCKMLVELLQILDAEERLAEVEPQHGSPSSWSCWSYISAAGKGLARKPGATKRLCQRVRCIVQEVESQTQAEVSSSDVACADAFLLKRLTHSLVALAVVELCELFVPLLYMLMATALHSDTFGHNRVFFLRFADETRLQYVDGMVGNAIAILIEVIVFAALQTFILYAFGINLLEFAGTVIRLDYSFYAFFLAFCAICFVIPTIEHGGAWMLLGGAHN</sequence>
<feature type="transmembrane region" description="Helical" evidence="2">
    <location>
        <begin position="152"/>
        <end position="171"/>
    </location>
</feature>
<evidence type="ECO:0000313" key="3">
    <source>
        <dbReference type="EMBL" id="CAE7380828.1"/>
    </source>
</evidence>
<reference evidence="3" key="1">
    <citation type="submission" date="2021-02" db="EMBL/GenBank/DDBJ databases">
        <authorList>
            <person name="Dougan E. K."/>
            <person name="Rhodes N."/>
            <person name="Thang M."/>
            <person name="Chan C."/>
        </authorList>
    </citation>
    <scope>NUCLEOTIDE SEQUENCE</scope>
</reference>
<feature type="transmembrane region" description="Helical" evidence="2">
    <location>
        <begin position="546"/>
        <end position="565"/>
    </location>
</feature>
<feature type="transmembrane region" description="Helical" evidence="2">
    <location>
        <begin position="192"/>
        <end position="212"/>
    </location>
</feature>
<feature type="compositionally biased region" description="Low complexity" evidence="1">
    <location>
        <begin position="13"/>
        <end position="23"/>
    </location>
</feature>
<dbReference type="Proteomes" id="UP000604046">
    <property type="component" value="Unassembled WGS sequence"/>
</dbReference>
<feature type="transmembrane region" description="Helical" evidence="2">
    <location>
        <begin position="251"/>
        <end position="279"/>
    </location>
</feature>
<protein>
    <submittedName>
        <fullName evidence="3">Uncharacterized protein</fullName>
    </submittedName>
</protein>
<feature type="transmembrane region" description="Helical" evidence="2">
    <location>
        <begin position="218"/>
        <end position="239"/>
    </location>
</feature>
<evidence type="ECO:0000256" key="1">
    <source>
        <dbReference type="SAM" id="MobiDB-lite"/>
    </source>
</evidence>
<evidence type="ECO:0000256" key="2">
    <source>
        <dbReference type="SAM" id="Phobius"/>
    </source>
</evidence>
<feature type="transmembrane region" description="Helical" evidence="2">
    <location>
        <begin position="122"/>
        <end position="146"/>
    </location>
</feature>
<feature type="transmembrane region" description="Helical" evidence="2">
    <location>
        <begin position="509"/>
        <end position="534"/>
    </location>
</feature>
<keyword evidence="2" id="KW-0812">Transmembrane</keyword>
<gene>
    <name evidence="3" type="ORF">SNAT2548_LOCUS20787</name>
</gene>
<keyword evidence="2" id="KW-0472">Membrane</keyword>
<feature type="transmembrane region" description="Helical" evidence="2">
    <location>
        <begin position="454"/>
        <end position="474"/>
    </location>
</feature>
<evidence type="ECO:0000313" key="4">
    <source>
        <dbReference type="Proteomes" id="UP000604046"/>
    </source>
</evidence>
<keyword evidence="2" id="KW-1133">Transmembrane helix</keyword>
<feature type="compositionally biased region" description="Basic and acidic residues" evidence="1">
    <location>
        <begin position="1"/>
        <end position="12"/>
    </location>
</feature>
<dbReference type="EMBL" id="CAJNDS010002224">
    <property type="protein sequence ID" value="CAE7380828.1"/>
    <property type="molecule type" value="Genomic_DNA"/>
</dbReference>
<dbReference type="AlphaFoldDB" id="A0A812PX41"/>
<organism evidence="3 4">
    <name type="scientific">Symbiodinium natans</name>
    <dbReference type="NCBI Taxonomy" id="878477"/>
    <lineage>
        <taxon>Eukaryota</taxon>
        <taxon>Sar</taxon>
        <taxon>Alveolata</taxon>
        <taxon>Dinophyceae</taxon>
        <taxon>Suessiales</taxon>
        <taxon>Symbiodiniaceae</taxon>
        <taxon>Symbiodinium</taxon>
    </lineage>
</organism>
<name>A0A812PX41_9DINO</name>
<feature type="region of interest" description="Disordered" evidence="1">
    <location>
        <begin position="1"/>
        <end position="46"/>
    </location>
</feature>
<proteinExistence type="predicted"/>
<accession>A0A812PX41</accession>
<comment type="caution">
    <text evidence="3">The sequence shown here is derived from an EMBL/GenBank/DDBJ whole genome shotgun (WGS) entry which is preliminary data.</text>
</comment>
<keyword evidence="4" id="KW-1185">Reference proteome</keyword>